<keyword evidence="3" id="KW-1185">Reference proteome</keyword>
<evidence type="ECO:0000313" key="2">
    <source>
        <dbReference type="EMBL" id="QDS88906.1"/>
    </source>
</evidence>
<dbReference type="SUPFAM" id="SSF53335">
    <property type="entry name" value="S-adenosyl-L-methionine-dependent methyltransferases"/>
    <property type="match status" value="1"/>
</dbReference>
<dbReference type="CDD" id="cd02440">
    <property type="entry name" value="AdoMet_MTases"/>
    <property type="match status" value="1"/>
</dbReference>
<dbReference type="Proteomes" id="UP000319557">
    <property type="component" value="Chromosome"/>
</dbReference>
<evidence type="ECO:0000259" key="1">
    <source>
        <dbReference type="Pfam" id="PF08241"/>
    </source>
</evidence>
<keyword evidence="2" id="KW-0808">Transferase</keyword>
<organism evidence="2 3">
    <name type="scientific">Rosistilla ulvae</name>
    <dbReference type="NCBI Taxonomy" id="1930277"/>
    <lineage>
        <taxon>Bacteria</taxon>
        <taxon>Pseudomonadati</taxon>
        <taxon>Planctomycetota</taxon>
        <taxon>Planctomycetia</taxon>
        <taxon>Pirellulales</taxon>
        <taxon>Pirellulaceae</taxon>
        <taxon>Rosistilla</taxon>
    </lineage>
</organism>
<sequence length="318" mass="36387">MRRKRSRAHGYLQRYGRLLRPEFITILLGKTLKRSLIARGLNKLHHVTEKLRPTHGSASTVPPKYVNTLRSIEACCGSLDGKSVLEVGSDPAGKFMAYISHERELVRGVGINPCLREEKSFGNVQLKRVDARHMPFGDNQFDVITSVSVLEHVRDLELAVAEMFRVVRPGGYLWAELGPVWSGSWGHHLWIDSFQGKTVSWRTHALPPYSHLLMTKEEMRGWCQKQYQNAELSEAIVEFVYHSDEQNRLFYSDYERIVQESPFETVFFVGIPDVPLRPGYECSDSATLFRELALRYPGKSGFGYHVICMLLYKPEVAV</sequence>
<dbReference type="GO" id="GO:0043770">
    <property type="term" value="F:demethylmenaquinone methyltransferase activity"/>
    <property type="evidence" value="ECO:0007669"/>
    <property type="project" value="UniProtKB-EC"/>
</dbReference>
<dbReference type="EMBL" id="CP036261">
    <property type="protein sequence ID" value="QDS88906.1"/>
    <property type="molecule type" value="Genomic_DNA"/>
</dbReference>
<dbReference type="Pfam" id="PF08241">
    <property type="entry name" value="Methyltransf_11"/>
    <property type="match status" value="1"/>
</dbReference>
<name>A0A517M207_9BACT</name>
<dbReference type="GO" id="GO:0032259">
    <property type="term" value="P:methylation"/>
    <property type="evidence" value="ECO:0007669"/>
    <property type="project" value="UniProtKB-KW"/>
</dbReference>
<gene>
    <name evidence="2" type="primary">ubiE_4</name>
    <name evidence="2" type="ORF">EC9_31010</name>
</gene>
<dbReference type="PANTHER" id="PTHR43591">
    <property type="entry name" value="METHYLTRANSFERASE"/>
    <property type="match status" value="1"/>
</dbReference>
<dbReference type="KEGG" id="ruv:EC9_31010"/>
<proteinExistence type="predicted"/>
<protein>
    <submittedName>
        <fullName evidence="2">Demethylmenaquinone methyltransferase</fullName>
        <ecNumber evidence="2">2.1.1.163</ecNumber>
    </submittedName>
</protein>
<dbReference type="Gene3D" id="3.40.50.150">
    <property type="entry name" value="Vaccinia Virus protein VP39"/>
    <property type="match status" value="1"/>
</dbReference>
<dbReference type="GO" id="GO:0008757">
    <property type="term" value="F:S-adenosylmethionine-dependent methyltransferase activity"/>
    <property type="evidence" value="ECO:0007669"/>
    <property type="project" value="InterPro"/>
</dbReference>
<accession>A0A517M207</accession>
<keyword evidence="2" id="KW-0489">Methyltransferase</keyword>
<evidence type="ECO:0000313" key="3">
    <source>
        <dbReference type="Proteomes" id="UP000319557"/>
    </source>
</evidence>
<dbReference type="OrthoDB" id="253007at2"/>
<feature type="domain" description="Methyltransferase type 11" evidence="1">
    <location>
        <begin position="92"/>
        <end position="174"/>
    </location>
</feature>
<dbReference type="EC" id="2.1.1.163" evidence="2"/>
<dbReference type="AlphaFoldDB" id="A0A517M207"/>
<dbReference type="InterPro" id="IPR013216">
    <property type="entry name" value="Methyltransf_11"/>
</dbReference>
<dbReference type="InterPro" id="IPR029063">
    <property type="entry name" value="SAM-dependent_MTases_sf"/>
</dbReference>
<reference evidence="2 3" key="1">
    <citation type="submission" date="2019-02" db="EMBL/GenBank/DDBJ databases">
        <title>Deep-cultivation of Planctomycetes and their phenomic and genomic characterization uncovers novel biology.</title>
        <authorList>
            <person name="Wiegand S."/>
            <person name="Jogler M."/>
            <person name="Boedeker C."/>
            <person name="Pinto D."/>
            <person name="Vollmers J."/>
            <person name="Rivas-Marin E."/>
            <person name="Kohn T."/>
            <person name="Peeters S.H."/>
            <person name="Heuer A."/>
            <person name="Rast P."/>
            <person name="Oberbeckmann S."/>
            <person name="Bunk B."/>
            <person name="Jeske O."/>
            <person name="Meyerdierks A."/>
            <person name="Storesund J.E."/>
            <person name="Kallscheuer N."/>
            <person name="Luecker S."/>
            <person name="Lage O.M."/>
            <person name="Pohl T."/>
            <person name="Merkel B.J."/>
            <person name="Hornburger P."/>
            <person name="Mueller R.-W."/>
            <person name="Bruemmer F."/>
            <person name="Labrenz M."/>
            <person name="Spormann A.M."/>
            <person name="Op den Camp H."/>
            <person name="Overmann J."/>
            <person name="Amann R."/>
            <person name="Jetten M.S.M."/>
            <person name="Mascher T."/>
            <person name="Medema M.H."/>
            <person name="Devos D.P."/>
            <person name="Kaster A.-K."/>
            <person name="Ovreas L."/>
            <person name="Rohde M."/>
            <person name="Galperin M.Y."/>
            <person name="Jogler C."/>
        </authorList>
    </citation>
    <scope>NUCLEOTIDE SEQUENCE [LARGE SCALE GENOMIC DNA]</scope>
    <source>
        <strain evidence="2 3">EC9</strain>
    </source>
</reference>